<sequence>MEMSLPLSFRPSWRSRRLSSRTLMPVGFLLAWASITWGRERPLRQSWLRWRLCQSRSAVLPTHWWMCVLMQALGMY</sequence>
<name>A0A7J8AGL8_RHIFE</name>
<protein>
    <submittedName>
        <fullName evidence="1">Proteasome 26S subunit, non-ATPase 2</fullName>
    </submittedName>
</protein>
<proteinExistence type="predicted"/>
<reference evidence="1 2" key="1">
    <citation type="journal article" date="2020" name="Nature">
        <title>Six reference-quality genomes reveal evolution of bat adaptations.</title>
        <authorList>
            <person name="Jebb D."/>
            <person name="Huang Z."/>
            <person name="Pippel M."/>
            <person name="Hughes G.M."/>
            <person name="Lavrichenko K."/>
            <person name="Devanna P."/>
            <person name="Winkler S."/>
            <person name="Jermiin L.S."/>
            <person name="Skirmuntt E.C."/>
            <person name="Katzourakis A."/>
            <person name="Burkitt-Gray L."/>
            <person name="Ray D.A."/>
            <person name="Sullivan K.A.M."/>
            <person name="Roscito J.G."/>
            <person name="Kirilenko B.M."/>
            <person name="Davalos L.M."/>
            <person name="Corthals A.P."/>
            <person name="Power M.L."/>
            <person name="Jones G."/>
            <person name="Ransome R.D."/>
            <person name="Dechmann D.K.N."/>
            <person name="Locatelli A.G."/>
            <person name="Puechmaille S.J."/>
            <person name="Fedrigo O."/>
            <person name="Jarvis E.D."/>
            <person name="Hiller M."/>
            <person name="Vernes S.C."/>
            <person name="Myers E.W."/>
            <person name="Teeling E.C."/>
        </authorList>
    </citation>
    <scope>NUCLEOTIDE SEQUENCE [LARGE SCALE GENOMIC DNA]</scope>
    <source>
        <strain evidence="1">MRhiFer1</strain>
        <tissue evidence="1">Lung</tissue>
    </source>
</reference>
<keyword evidence="1" id="KW-0647">Proteasome</keyword>
<comment type="caution">
    <text evidence="1">The sequence shown here is derived from an EMBL/GenBank/DDBJ whole genome shotgun (WGS) entry which is preliminary data.</text>
</comment>
<gene>
    <name evidence="1" type="ORF">mRhiFer1_013744</name>
</gene>
<evidence type="ECO:0000313" key="1">
    <source>
        <dbReference type="EMBL" id="KAF6385385.1"/>
    </source>
</evidence>
<dbReference type="EMBL" id="JACAGC010000002">
    <property type="protein sequence ID" value="KAF6385385.1"/>
    <property type="molecule type" value="Genomic_DNA"/>
</dbReference>
<dbReference type="Proteomes" id="UP000585614">
    <property type="component" value="Unassembled WGS sequence"/>
</dbReference>
<dbReference type="GO" id="GO:0000502">
    <property type="term" value="C:proteasome complex"/>
    <property type="evidence" value="ECO:0007669"/>
    <property type="project" value="UniProtKB-KW"/>
</dbReference>
<accession>A0A7J8AGL8</accession>
<evidence type="ECO:0000313" key="2">
    <source>
        <dbReference type="Proteomes" id="UP000585614"/>
    </source>
</evidence>
<dbReference type="AlphaFoldDB" id="A0A7J8AGL8"/>
<organism evidence="1 2">
    <name type="scientific">Rhinolophus ferrumequinum</name>
    <name type="common">Greater horseshoe bat</name>
    <dbReference type="NCBI Taxonomy" id="59479"/>
    <lineage>
        <taxon>Eukaryota</taxon>
        <taxon>Metazoa</taxon>
        <taxon>Chordata</taxon>
        <taxon>Craniata</taxon>
        <taxon>Vertebrata</taxon>
        <taxon>Euteleostomi</taxon>
        <taxon>Mammalia</taxon>
        <taxon>Eutheria</taxon>
        <taxon>Laurasiatheria</taxon>
        <taxon>Chiroptera</taxon>
        <taxon>Yinpterochiroptera</taxon>
        <taxon>Rhinolophoidea</taxon>
        <taxon>Rhinolophidae</taxon>
        <taxon>Rhinolophinae</taxon>
        <taxon>Rhinolophus</taxon>
    </lineage>
</organism>